<reference evidence="2 3" key="1">
    <citation type="submission" date="2021-06" db="EMBL/GenBank/DDBJ databases">
        <title>Caerostris extrusa draft genome.</title>
        <authorList>
            <person name="Kono N."/>
            <person name="Arakawa K."/>
        </authorList>
    </citation>
    <scope>NUCLEOTIDE SEQUENCE [LARGE SCALE GENOMIC DNA]</scope>
</reference>
<evidence type="ECO:0000313" key="2">
    <source>
        <dbReference type="EMBL" id="GIX81486.1"/>
    </source>
</evidence>
<dbReference type="EMBL" id="BPLR01003134">
    <property type="protein sequence ID" value="GIX81486.1"/>
    <property type="molecule type" value="Genomic_DNA"/>
</dbReference>
<feature type="region of interest" description="Disordered" evidence="1">
    <location>
        <begin position="19"/>
        <end position="38"/>
    </location>
</feature>
<organism evidence="2 3">
    <name type="scientific">Caerostris extrusa</name>
    <name type="common">Bark spider</name>
    <name type="synonym">Caerostris bankana</name>
    <dbReference type="NCBI Taxonomy" id="172846"/>
    <lineage>
        <taxon>Eukaryota</taxon>
        <taxon>Metazoa</taxon>
        <taxon>Ecdysozoa</taxon>
        <taxon>Arthropoda</taxon>
        <taxon>Chelicerata</taxon>
        <taxon>Arachnida</taxon>
        <taxon>Araneae</taxon>
        <taxon>Araneomorphae</taxon>
        <taxon>Entelegynae</taxon>
        <taxon>Araneoidea</taxon>
        <taxon>Araneidae</taxon>
        <taxon>Caerostris</taxon>
    </lineage>
</organism>
<comment type="caution">
    <text evidence="2">The sequence shown here is derived from an EMBL/GenBank/DDBJ whole genome shotgun (WGS) entry which is preliminary data.</text>
</comment>
<dbReference type="Proteomes" id="UP001054945">
    <property type="component" value="Unassembled WGS sequence"/>
</dbReference>
<keyword evidence="3" id="KW-1185">Reference proteome</keyword>
<sequence length="150" mass="16882">MLLFDNFEEETQTVVVQPEPLDENLTVSSNDGKNLPQTKECTVKLTKSDLIQEKKVAEIDSTMTPAAEPAVTKEKNLRNKGNKAKDLVEDDGKKALKNNKNESPMISRRTREKNSTTTTKRVLEDASDNEPLKKGCENNYKSLHTFKVSQ</sequence>
<dbReference type="AlphaFoldDB" id="A0AAV4NC02"/>
<accession>A0AAV4NC02</accession>
<feature type="compositionally biased region" description="Basic and acidic residues" evidence="1">
    <location>
        <begin position="71"/>
        <end position="94"/>
    </location>
</feature>
<feature type="compositionally biased region" description="Polar residues" evidence="1">
    <location>
        <begin position="139"/>
        <end position="150"/>
    </location>
</feature>
<feature type="compositionally biased region" description="Polar residues" evidence="1">
    <location>
        <begin position="25"/>
        <end position="38"/>
    </location>
</feature>
<feature type="region of interest" description="Disordered" evidence="1">
    <location>
        <begin position="62"/>
        <end position="150"/>
    </location>
</feature>
<proteinExistence type="predicted"/>
<protein>
    <submittedName>
        <fullName evidence="2">Uncharacterized protein</fullName>
    </submittedName>
</protein>
<evidence type="ECO:0000313" key="3">
    <source>
        <dbReference type="Proteomes" id="UP001054945"/>
    </source>
</evidence>
<evidence type="ECO:0000256" key="1">
    <source>
        <dbReference type="SAM" id="MobiDB-lite"/>
    </source>
</evidence>
<gene>
    <name evidence="2" type="ORF">CEXT_318961</name>
</gene>
<name>A0AAV4NC02_CAEEX</name>